<dbReference type="GO" id="GO:0000077">
    <property type="term" value="P:DNA damage checkpoint signaling"/>
    <property type="evidence" value="ECO:0007669"/>
    <property type="project" value="InterPro"/>
</dbReference>
<evidence type="ECO:0000313" key="8">
    <source>
        <dbReference type="Proteomes" id="UP000479000"/>
    </source>
</evidence>
<dbReference type="PANTHER" id="PTHR10870:SF0">
    <property type="entry name" value="CELL CYCLE CHECKPOINT PROTEIN RAD1"/>
    <property type="match status" value="1"/>
</dbReference>
<feature type="compositionally biased region" description="Basic residues" evidence="6">
    <location>
        <begin position="440"/>
        <end position="449"/>
    </location>
</feature>
<gene>
    <name evidence="7" type="ORF">NTEN_LOCUS6821</name>
</gene>
<keyword evidence="3" id="KW-0227">DNA damage</keyword>
<name>A0A6H5GC45_9HEMI</name>
<evidence type="ECO:0000256" key="4">
    <source>
        <dbReference type="ARBA" id="ARBA00023204"/>
    </source>
</evidence>
<dbReference type="SUPFAM" id="SSF55979">
    <property type="entry name" value="DNA clamp"/>
    <property type="match status" value="1"/>
</dbReference>
<evidence type="ECO:0000256" key="1">
    <source>
        <dbReference type="ARBA" id="ARBA00004123"/>
    </source>
</evidence>
<dbReference type="InterPro" id="IPR046938">
    <property type="entry name" value="DNA_clamp_sf"/>
</dbReference>
<comment type="subcellular location">
    <subcellularLocation>
        <location evidence="1">Nucleus</location>
    </subcellularLocation>
</comment>
<evidence type="ECO:0000313" key="7">
    <source>
        <dbReference type="EMBL" id="CAB0001034.1"/>
    </source>
</evidence>
<dbReference type="PRINTS" id="PR01245">
    <property type="entry name" value="RAD1REC1"/>
</dbReference>
<dbReference type="InterPro" id="IPR003011">
    <property type="entry name" value="Cell_cycle_checkpoint_Rad1"/>
</dbReference>
<sequence length="461" mass="51641">MLVDGPRFRDFLSDLDPDSELVALKMSPDPARFAVATQSAATRAEFSVSKDMDMVEEFISNSQQTCHYKYSQIKPALRTLQTSEKVSLQTGEDGLLCLQFMVKTDTNQMAYIEYFCTPLAMHQNSSFPRQVRKPVFYGISASVRGSKTDFNAYILCRAGEEVRSPGILWIPQLRASGVARNANRKRVTSVLKHDGLSILGGEAQERNTRWRKGCPPKAKRILVKTNLFRATLRQTLGLPLKSVHPWESCCGLAERGLYTTETEIENQTQTETEVNTQTETQTQSRAQTEAENLSSDDTVLIFMAEICAVRSPSLGSIRTTSSYQRTAKAGVVAMRKEQEGTEGEGTGIFVQPSLKVSFNLVTPALETISIYTWMCSTEYKLGEEPEPEDAGRQSLIILMEKLQPEFSNRLKIRFTFTLGTSYALSYKEENREGKSPCGKVKTKGPRKASKSPWQPPRTMRT</sequence>
<dbReference type="PANTHER" id="PTHR10870">
    <property type="entry name" value="CELL CYCLE CHECKPOINT PROTEIN RAD1"/>
    <property type="match status" value="1"/>
</dbReference>
<dbReference type="AlphaFoldDB" id="A0A6H5GC45"/>
<dbReference type="GO" id="GO:0006281">
    <property type="term" value="P:DNA repair"/>
    <property type="evidence" value="ECO:0007669"/>
    <property type="project" value="UniProtKB-KW"/>
</dbReference>
<keyword evidence="4" id="KW-0234">DNA repair</keyword>
<evidence type="ECO:0000256" key="6">
    <source>
        <dbReference type="SAM" id="MobiDB-lite"/>
    </source>
</evidence>
<proteinExistence type="inferred from homology"/>
<comment type="similarity">
    <text evidence="2">Belongs to the rad1 family.</text>
</comment>
<feature type="compositionally biased region" description="Low complexity" evidence="6">
    <location>
        <begin position="265"/>
        <end position="283"/>
    </location>
</feature>
<evidence type="ECO:0000256" key="3">
    <source>
        <dbReference type="ARBA" id="ARBA00022763"/>
    </source>
</evidence>
<keyword evidence="8" id="KW-1185">Reference proteome</keyword>
<dbReference type="InterPro" id="IPR003021">
    <property type="entry name" value="Rad1_Rec1_Rad17"/>
</dbReference>
<dbReference type="OrthoDB" id="337581at2759"/>
<organism evidence="7 8">
    <name type="scientific">Nesidiocoris tenuis</name>
    <dbReference type="NCBI Taxonomy" id="355587"/>
    <lineage>
        <taxon>Eukaryota</taxon>
        <taxon>Metazoa</taxon>
        <taxon>Ecdysozoa</taxon>
        <taxon>Arthropoda</taxon>
        <taxon>Hexapoda</taxon>
        <taxon>Insecta</taxon>
        <taxon>Pterygota</taxon>
        <taxon>Neoptera</taxon>
        <taxon>Paraneoptera</taxon>
        <taxon>Hemiptera</taxon>
        <taxon>Heteroptera</taxon>
        <taxon>Panheteroptera</taxon>
        <taxon>Cimicomorpha</taxon>
        <taxon>Miridae</taxon>
        <taxon>Dicyphina</taxon>
        <taxon>Nesidiocoris</taxon>
    </lineage>
</organism>
<dbReference type="EMBL" id="CADCXU010010346">
    <property type="protein sequence ID" value="CAB0001034.1"/>
    <property type="molecule type" value="Genomic_DNA"/>
</dbReference>
<keyword evidence="5" id="KW-0539">Nucleus</keyword>
<dbReference type="Pfam" id="PF02144">
    <property type="entry name" value="Rad1"/>
    <property type="match status" value="1"/>
</dbReference>
<protein>
    <submittedName>
        <fullName evidence="7">Uncharacterized protein</fullName>
    </submittedName>
</protein>
<feature type="region of interest" description="Disordered" evidence="6">
    <location>
        <begin position="265"/>
        <end position="291"/>
    </location>
</feature>
<reference evidence="7 8" key="1">
    <citation type="submission" date="2020-02" db="EMBL/GenBank/DDBJ databases">
        <authorList>
            <person name="Ferguson B K."/>
        </authorList>
    </citation>
    <scope>NUCLEOTIDE SEQUENCE [LARGE SCALE GENOMIC DNA]</scope>
</reference>
<dbReference type="Proteomes" id="UP000479000">
    <property type="component" value="Unassembled WGS sequence"/>
</dbReference>
<evidence type="ECO:0000256" key="5">
    <source>
        <dbReference type="ARBA" id="ARBA00023242"/>
    </source>
</evidence>
<dbReference type="Gene3D" id="3.70.10.10">
    <property type="match status" value="1"/>
</dbReference>
<evidence type="ECO:0000256" key="2">
    <source>
        <dbReference type="ARBA" id="ARBA00010991"/>
    </source>
</evidence>
<feature type="region of interest" description="Disordered" evidence="6">
    <location>
        <begin position="428"/>
        <end position="461"/>
    </location>
</feature>
<dbReference type="GO" id="GO:0030896">
    <property type="term" value="C:checkpoint clamp complex"/>
    <property type="evidence" value="ECO:0007669"/>
    <property type="project" value="TreeGrafter"/>
</dbReference>
<accession>A0A6H5GC45</accession>
<dbReference type="PRINTS" id="PR01246">
    <property type="entry name" value="RAD1REPAIR"/>
</dbReference>